<organism evidence="1 2">
    <name type="scientific">Diceros bicornis minor</name>
    <name type="common">South-central black rhinoceros</name>
    <dbReference type="NCBI Taxonomy" id="77932"/>
    <lineage>
        <taxon>Eukaryota</taxon>
        <taxon>Metazoa</taxon>
        <taxon>Chordata</taxon>
        <taxon>Craniata</taxon>
        <taxon>Vertebrata</taxon>
        <taxon>Euteleostomi</taxon>
        <taxon>Mammalia</taxon>
        <taxon>Eutheria</taxon>
        <taxon>Laurasiatheria</taxon>
        <taxon>Perissodactyla</taxon>
        <taxon>Rhinocerotidae</taxon>
        <taxon>Diceros</taxon>
    </lineage>
</organism>
<dbReference type="AlphaFoldDB" id="A0A7J7FCN5"/>
<proteinExistence type="predicted"/>
<dbReference type="SUPFAM" id="SSF81342">
    <property type="entry name" value="Transmembrane di-heme cytochromes"/>
    <property type="match status" value="1"/>
</dbReference>
<evidence type="ECO:0000313" key="2">
    <source>
        <dbReference type="Proteomes" id="UP000551758"/>
    </source>
</evidence>
<dbReference type="EMBL" id="JACDTQ010000812">
    <property type="protein sequence ID" value="KAF5925799.1"/>
    <property type="molecule type" value="Genomic_DNA"/>
</dbReference>
<dbReference type="Proteomes" id="UP000551758">
    <property type="component" value="Unassembled WGS sequence"/>
</dbReference>
<sequence>MRYLLRILHLPRNMKYWDYPIIHCNSHSIHRLRPTMRPNVLLRNNTLIIVHLLFLHKTGSNSPLGILSNIDKIPFHP</sequence>
<comment type="caution">
    <text evidence="1">The sequence shown here is derived from an EMBL/GenBank/DDBJ whole genome shotgun (WGS) entry which is preliminary data.</text>
</comment>
<evidence type="ECO:0000313" key="1">
    <source>
        <dbReference type="EMBL" id="KAF5925799.1"/>
    </source>
</evidence>
<dbReference type="GO" id="GO:0016020">
    <property type="term" value="C:membrane"/>
    <property type="evidence" value="ECO:0007669"/>
    <property type="project" value="InterPro"/>
</dbReference>
<dbReference type="GO" id="GO:0022904">
    <property type="term" value="P:respiratory electron transport chain"/>
    <property type="evidence" value="ECO:0007669"/>
    <property type="project" value="InterPro"/>
</dbReference>
<dbReference type="InterPro" id="IPR016174">
    <property type="entry name" value="Di-haem_cyt_TM"/>
</dbReference>
<accession>A0A7J7FCN5</accession>
<keyword evidence="2" id="KW-1185">Reference proteome</keyword>
<gene>
    <name evidence="1" type="ORF">HPG69_002250</name>
</gene>
<name>A0A7J7FCN5_DICBM</name>
<reference evidence="1 2" key="1">
    <citation type="journal article" date="2020" name="Mol. Biol. Evol.">
        <title>Interspecific Gene Flow and the Evolution of Specialization in Black and White Rhinoceros.</title>
        <authorList>
            <person name="Moodley Y."/>
            <person name="Westbury M.V."/>
            <person name="Russo I.M."/>
            <person name="Gopalakrishnan S."/>
            <person name="Rakotoarivelo A."/>
            <person name="Olsen R.A."/>
            <person name="Prost S."/>
            <person name="Tunstall T."/>
            <person name="Ryder O.A."/>
            <person name="Dalen L."/>
            <person name="Bruford M.W."/>
        </authorList>
    </citation>
    <scope>NUCLEOTIDE SEQUENCE [LARGE SCALE GENOMIC DNA]</scope>
    <source>
        <strain evidence="1">SBR-YM</strain>
        <tissue evidence="1">Skin</tissue>
    </source>
</reference>
<protein>
    <submittedName>
        <fullName evidence="1">Uncharacterized protein</fullName>
    </submittedName>
</protein>